<dbReference type="Proteomes" id="UP001500016">
    <property type="component" value="Unassembled WGS sequence"/>
</dbReference>
<dbReference type="EMBL" id="BAAAPE010000007">
    <property type="protein sequence ID" value="GAA2071191.1"/>
    <property type="molecule type" value="Genomic_DNA"/>
</dbReference>
<dbReference type="InterPro" id="IPR029068">
    <property type="entry name" value="Glyas_Bleomycin-R_OHBP_Dase"/>
</dbReference>
<gene>
    <name evidence="2" type="ORF">GCM10009801_22580</name>
</gene>
<feature type="domain" description="Glyoxalase-like" evidence="1">
    <location>
        <begin position="13"/>
        <end position="125"/>
    </location>
</feature>
<comment type="caution">
    <text evidence="2">The sequence shown here is derived from an EMBL/GenBank/DDBJ whole genome shotgun (WGS) entry which is preliminary data.</text>
</comment>
<sequence length="127" mass="13982">MSHGHPSLTLATVTLDCRDARELAAFYQRLFPDWHVEAAEPEWVLMRPPGGGTGLAFQAERWYRPPVWPERDGGPHKMAHLELRVADLAAATAYAVSVGAVLAGQQPQEDVRVLLDPAGHPFCLFAE</sequence>
<organism evidence="2 3">
    <name type="scientific">Streptomyces albiaxialis</name>
    <dbReference type="NCBI Taxonomy" id="329523"/>
    <lineage>
        <taxon>Bacteria</taxon>
        <taxon>Bacillati</taxon>
        <taxon>Actinomycetota</taxon>
        <taxon>Actinomycetes</taxon>
        <taxon>Kitasatosporales</taxon>
        <taxon>Streptomycetaceae</taxon>
        <taxon>Streptomyces</taxon>
    </lineage>
</organism>
<keyword evidence="3" id="KW-1185">Reference proteome</keyword>
<dbReference type="Pfam" id="PF18029">
    <property type="entry name" value="Glyoxalase_6"/>
    <property type="match status" value="1"/>
</dbReference>
<evidence type="ECO:0000313" key="3">
    <source>
        <dbReference type="Proteomes" id="UP001500016"/>
    </source>
</evidence>
<dbReference type="PANTHER" id="PTHR35908">
    <property type="entry name" value="HYPOTHETICAL FUSION PROTEIN"/>
    <property type="match status" value="1"/>
</dbReference>
<dbReference type="Gene3D" id="3.10.180.10">
    <property type="entry name" value="2,3-Dihydroxybiphenyl 1,2-Dioxygenase, domain 1"/>
    <property type="match status" value="1"/>
</dbReference>
<dbReference type="SUPFAM" id="SSF54593">
    <property type="entry name" value="Glyoxalase/Bleomycin resistance protein/Dihydroxybiphenyl dioxygenase"/>
    <property type="match status" value="1"/>
</dbReference>
<proteinExistence type="predicted"/>
<protein>
    <submittedName>
        <fullName evidence="2">VOC family protein</fullName>
    </submittedName>
</protein>
<accession>A0ABN2VSN8</accession>
<evidence type="ECO:0000259" key="1">
    <source>
        <dbReference type="Pfam" id="PF18029"/>
    </source>
</evidence>
<name>A0ABN2VSN8_9ACTN</name>
<dbReference type="RefSeq" id="WP_344526764.1">
    <property type="nucleotide sequence ID" value="NZ_BAAAPE010000007.1"/>
</dbReference>
<dbReference type="PANTHER" id="PTHR35908:SF1">
    <property type="entry name" value="CONSERVED PROTEIN"/>
    <property type="match status" value="1"/>
</dbReference>
<evidence type="ECO:0000313" key="2">
    <source>
        <dbReference type="EMBL" id="GAA2071191.1"/>
    </source>
</evidence>
<reference evidence="2 3" key="1">
    <citation type="journal article" date="2019" name="Int. J. Syst. Evol. Microbiol.">
        <title>The Global Catalogue of Microorganisms (GCM) 10K type strain sequencing project: providing services to taxonomists for standard genome sequencing and annotation.</title>
        <authorList>
            <consortium name="The Broad Institute Genomics Platform"/>
            <consortium name="The Broad Institute Genome Sequencing Center for Infectious Disease"/>
            <person name="Wu L."/>
            <person name="Ma J."/>
        </authorList>
    </citation>
    <scope>NUCLEOTIDE SEQUENCE [LARGE SCALE GENOMIC DNA]</scope>
    <source>
        <strain evidence="2 3">JCM 15478</strain>
    </source>
</reference>
<dbReference type="InterPro" id="IPR041581">
    <property type="entry name" value="Glyoxalase_6"/>
</dbReference>